<feature type="transmembrane region" description="Helical" evidence="8">
    <location>
        <begin position="290"/>
        <end position="312"/>
    </location>
</feature>
<accession>A0A6A5Y218</accession>
<dbReference type="GeneID" id="54284399"/>
<feature type="transmembrane region" description="Helical" evidence="8">
    <location>
        <begin position="324"/>
        <end position="344"/>
    </location>
</feature>
<protein>
    <submittedName>
        <fullName evidence="9">Aquaporin-like protein</fullName>
    </submittedName>
</protein>
<proteinExistence type="inferred from homology"/>
<feature type="region of interest" description="Disordered" evidence="7">
    <location>
        <begin position="207"/>
        <end position="263"/>
    </location>
</feature>
<dbReference type="Gene3D" id="1.20.1080.10">
    <property type="entry name" value="Glycerol uptake facilitator protein"/>
    <property type="match status" value="1"/>
</dbReference>
<evidence type="ECO:0000256" key="7">
    <source>
        <dbReference type="SAM" id="MobiDB-lite"/>
    </source>
</evidence>
<feature type="transmembrane region" description="Helical" evidence="8">
    <location>
        <begin position="506"/>
        <end position="526"/>
    </location>
</feature>
<sequence>MPETSENRDSGDTLRNGDNGSLPRRTTDTECQDFSSPPALDTRTTSQNEPTHVARPGPVRTDTVPTTFSRWRSQNGNSMLQGPGTSTLERHRTEKTQQQTVPIDNEYYVLNPWHDQQPDQPVFGLAQPLPRTVRKGMRWGRDQRPEIYKVERRKDEIGDDDGAAFPDIQIPIESQAHDDAGRPLAQFEADIGGRKLGVRRVEGEEAEQVLRDRGTDEHGLQFSQSREPNRHTFGLQDGLPPLHETETGTTSGTRKQQHEIEEQEAQARRDFYAKYRNPLARFRASHPQILAEWLATTVYIFLGICGNLSVTTSNNTQGGFQTQAWAWGMAVMVGIYLAGGISGAHLNPCISICLSLFRGFPWRMCFAYCLAQLFAGFCAGGLAWLLFRDSIYHFDPGLTQELTGKAIYTVPQTWVSTSTAFFNEFVSAALLICVVFALGDDQNSPPGAGMNALILGLINYLLVITMSYNTGPAISPARDFGPRLIALWAGYGTQTFTTGWWAYGPWGAALAGSIVGGLLYDSFVFVGGESPVNYRWLGPREVRQYMRGRRNLEKGHVKDLEV</sequence>
<gene>
    <name evidence="9" type="ORF">BU24DRAFT_418525</name>
</gene>
<keyword evidence="4 8" id="KW-0812">Transmembrane</keyword>
<evidence type="ECO:0000313" key="9">
    <source>
        <dbReference type="EMBL" id="KAF2018951.1"/>
    </source>
</evidence>
<feature type="region of interest" description="Disordered" evidence="7">
    <location>
        <begin position="1"/>
        <end position="97"/>
    </location>
</feature>
<evidence type="ECO:0000256" key="3">
    <source>
        <dbReference type="ARBA" id="ARBA00022448"/>
    </source>
</evidence>
<feature type="transmembrane region" description="Helical" evidence="8">
    <location>
        <begin position="450"/>
        <end position="468"/>
    </location>
</feature>
<keyword evidence="3" id="KW-0813">Transport</keyword>
<organism evidence="9 10">
    <name type="scientific">Aaosphaeria arxii CBS 175.79</name>
    <dbReference type="NCBI Taxonomy" id="1450172"/>
    <lineage>
        <taxon>Eukaryota</taxon>
        <taxon>Fungi</taxon>
        <taxon>Dikarya</taxon>
        <taxon>Ascomycota</taxon>
        <taxon>Pezizomycotina</taxon>
        <taxon>Dothideomycetes</taxon>
        <taxon>Pleosporomycetidae</taxon>
        <taxon>Pleosporales</taxon>
        <taxon>Pleosporales incertae sedis</taxon>
        <taxon>Aaosphaeria</taxon>
    </lineage>
</organism>
<dbReference type="CDD" id="cd00333">
    <property type="entry name" value="MIP"/>
    <property type="match status" value="1"/>
</dbReference>
<dbReference type="GO" id="GO:0005886">
    <property type="term" value="C:plasma membrane"/>
    <property type="evidence" value="ECO:0007669"/>
    <property type="project" value="TreeGrafter"/>
</dbReference>
<reference evidence="9" key="1">
    <citation type="journal article" date="2020" name="Stud. Mycol.">
        <title>101 Dothideomycetes genomes: a test case for predicting lifestyles and emergence of pathogens.</title>
        <authorList>
            <person name="Haridas S."/>
            <person name="Albert R."/>
            <person name="Binder M."/>
            <person name="Bloem J."/>
            <person name="Labutti K."/>
            <person name="Salamov A."/>
            <person name="Andreopoulos B."/>
            <person name="Baker S."/>
            <person name="Barry K."/>
            <person name="Bills G."/>
            <person name="Bluhm B."/>
            <person name="Cannon C."/>
            <person name="Castanera R."/>
            <person name="Culley D."/>
            <person name="Daum C."/>
            <person name="Ezra D."/>
            <person name="Gonzalez J."/>
            <person name="Henrissat B."/>
            <person name="Kuo A."/>
            <person name="Liang C."/>
            <person name="Lipzen A."/>
            <person name="Lutzoni F."/>
            <person name="Magnuson J."/>
            <person name="Mondo S."/>
            <person name="Nolan M."/>
            <person name="Ohm R."/>
            <person name="Pangilinan J."/>
            <person name="Park H.-J."/>
            <person name="Ramirez L."/>
            <person name="Alfaro M."/>
            <person name="Sun H."/>
            <person name="Tritt A."/>
            <person name="Yoshinaga Y."/>
            <person name="Zwiers L.-H."/>
            <person name="Turgeon B."/>
            <person name="Goodwin S."/>
            <person name="Spatafora J."/>
            <person name="Crous P."/>
            <person name="Grigoriev I."/>
        </authorList>
    </citation>
    <scope>NUCLEOTIDE SEQUENCE</scope>
    <source>
        <strain evidence="9">CBS 175.79</strain>
    </source>
</reference>
<dbReference type="OrthoDB" id="3222at2759"/>
<name>A0A6A5Y218_9PLEO</name>
<dbReference type="InterPro" id="IPR000425">
    <property type="entry name" value="MIP"/>
</dbReference>
<comment type="similarity">
    <text evidence="2">Belongs to the MIP/aquaporin (TC 1.A.8) family.</text>
</comment>
<feature type="transmembrane region" description="Helical" evidence="8">
    <location>
        <begin position="365"/>
        <end position="387"/>
    </location>
</feature>
<dbReference type="InterPro" id="IPR050363">
    <property type="entry name" value="MIP/Aquaporin"/>
</dbReference>
<dbReference type="PANTHER" id="PTHR43829:SF24">
    <property type="entry name" value="MIP AQUAPORIN (EUROFUNG)"/>
    <property type="match status" value="1"/>
</dbReference>
<dbReference type="Proteomes" id="UP000799778">
    <property type="component" value="Unassembled WGS sequence"/>
</dbReference>
<evidence type="ECO:0000256" key="2">
    <source>
        <dbReference type="ARBA" id="ARBA00006175"/>
    </source>
</evidence>
<dbReference type="PANTHER" id="PTHR43829">
    <property type="entry name" value="AQUAPORIN OR AQUAGLYCEROPORIN RELATED"/>
    <property type="match status" value="1"/>
</dbReference>
<evidence type="ECO:0000256" key="5">
    <source>
        <dbReference type="ARBA" id="ARBA00022989"/>
    </source>
</evidence>
<dbReference type="SUPFAM" id="SSF81338">
    <property type="entry name" value="Aquaporin-like"/>
    <property type="match status" value="1"/>
</dbReference>
<keyword evidence="6 8" id="KW-0472">Membrane</keyword>
<evidence type="ECO:0000256" key="4">
    <source>
        <dbReference type="ARBA" id="ARBA00022692"/>
    </source>
</evidence>
<dbReference type="RefSeq" id="XP_033387290.1">
    <property type="nucleotide sequence ID" value="XM_033527002.1"/>
</dbReference>
<dbReference type="GO" id="GO:0015254">
    <property type="term" value="F:glycerol channel activity"/>
    <property type="evidence" value="ECO:0007669"/>
    <property type="project" value="TreeGrafter"/>
</dbReference>
<dbReference type="Pfam" id="PF00230">
    <property type="entry name" value="MIP"/>
    <property type="match status" value="1"/>
</dbReference>
<feature type="compositionally biased region" description="Basic and acidic residues" evidence="7">
    <location>
        <begin position="207"/>
        <end position="219"/>
    </location>
</feature>
<feature type="compositionally biased region" description="Basic and acidic residues" evidence="7">
    <location>
        <begin position="1"/>
        <end position="12"/>
    </location>
</feature>
<keyword evidence="5 8" id="KW-1133">Transmembrane helix</keyword>
<evidence type="ECO:0000256" key="6">
    <source>
        <dbReference type="ARBA" id="ARBA00023136"/>
    </source>
</evidence>
<evidence type="ECO:0000313" key="10">
    <source>
        <dbReference type="Proteomes" id="UP000799778"/>
    </source>
</evidence>
<evidence type="ECO:0000256" key="1">
    <source>
        <dbReference type="ARBA" id="ARBA00004141"/>
    </source>
</evidence>
<keyword evidence="10" id="KW-1185">Reference proteome</keyword>
<feature type="compositionally biased region" description="Polar residues" evidence="7">
    <location>
        <begin position="63"/>
        <end position="87"/>
    </location>
</feature>
<comment type="subcellular location">
    <subcellularLocation>
        <location evidence="1">Membrane</location>
        <topology evidence="1">Multi-pass membrane protein</topology>
    </subcellularLocation>
</comment>
<dbReference type="GO" id="GO:0015250">
    <property type="term" value="F:water channel activity"/>
    <property type="evidence" value="ECO:0007669"/>
    <property type="project" value="TreeGrafter"/>
</dbReference>
<dbReference type="EMBL" id="ML978067">
    <property type="protein sequence ID" value="KAF2018951.1"/>
    <property type="molecule type" value="Genomic_DNA"/>
</dbReference>
<feature type="transmembrane region" description="Helical" evidence="8">
    <location>
        <begin position="420"/>
        <end position="438"/>
    </location>
</feature>
<dbReference type="AlphaFoldDB" id="A0A6A5Y218"/>
<dbReference type="PRINTS" id="PR00783">
    <property type="entry name" value="MINTRINSICP"/>
</dbReference>
<dbReference type="InterPro" id="IPR023271">
    <property type="entry name" value="Aquaporin-like"/>
</dbReference>
<evidence type="ECO:0000256" key="8">
    <source>
        <dbReference type="SAM" id="Phobius"/>
    </source>
</evidence>